<organism evidence="1 2">
    <name type="scientific">Steinernema glaseri</name>
    <dbReference type="NCBI Taxonomy" id="37863"/>
    <lineage>
        <taxon>Eukaryota</taxon>
        <taxon>Metazoa</taxon>
        <taxon>Ecdysozoa</taxon>
        <taxon>Nematoda</taxon>
        <taxon>Chromadorea</taxon>
        <taxon>Rhabditida</taxon>
        <taxon>Tylenchina</taxon>
        <taxon>Panagrolaimomorpha</taxon>
        <taxon>Strongyloidoidea</taxon>
        <taxon>Steinernematidae</taxon>
        <taxon>Steinernema</taxon>
    </lineage>
</organism>
<dbReference type="AlphaFoldDB" id="A0A1I7YDJ4"/>
<name>A0A1I7YDJ4_9BILA</name>
<proteinExistence type="predicted"/>
<reference evidence="2" key="1">
    <citation type="submission" date="2016-11" db="UniProtKB">
        <authorList>
            <consortium name="WormBaseParasite"/>
        </authorList>
    </citation>
    <scope>IDENTIFICATION</scope>
</reference>
<evidence type="ECO:0000313" key="2">
    <source>
        <dbReference type="WBParaSite" id="L893_g15292.t1"/>
    </source>
</evidence>
<dbReference type="Proteomes" id="UP000095287">
    <property type="component" value="Unplaced"/>
</dbReference>
<sequence>MSLLRPTQGVVASSFRFCSAHASRIELSPTVTSRAENSFELFNHPKVLTPAFEFQRWAGNGISQYIYRALVEKEYSKQGFLNGSNQAIDLAARLIRTGSWERLRGIMTKKCVDRVRESVSLIPEEQLAKKLKFSYENADVVHSFLHSTILTGENVLRLNDTGSYMFCGTVVSFINVSGTPLPAMPVNQLGTHKNKLIIANATIARYLRPPGPWSITNINFFDYPRDA</sequence>
<evidence type="ECO:0000313" key="1">
    <source>
        <dbReference type="Proteomes" id="UP000095287"/>
    </source>
</evidence>
<protein>
    <submittedName>
        <fullName evidence="2">39S ribosomal protein L39, mitochondrial</fullName>
    </submittedName>
</protein>
<dbReference type="WBParaSite" id="L893_g15292.t1">
    <property type="protein sequence ID" value="L893_g15292.t1"/>
    <property type="gene ID" value="L893_g15292"/>
</dbReference>
<accession>A0A1I7YDJ4</accession>
<keyword evidence="1" id="KW-1185">Reference proteome</keyword>